<dbReference type="Proteomes" id="UP000307749">
    <property type="component" value="Unassembled WGS sequence"/>
</dbReference>
<reference evidence="1 2" key="1">
    <citation type="submission" date="2017-02" db="EMBL/GenBank/DDBJ databases">
        <title>Whole genome sequencing of Metallibacterium scheffleri DSM 24874 (T).</title>
        <authorList>
            <person name="Kumar S."/>
            <person name="Patil P."/>
            <person name="Patil P.B."/>
        </authorList>
    </citation>
    <scope>NUCLEOTIDE SEQUENCE [LARGE SCALE GENOMIC DNA]</scope>
    <source>
        <strain evidence="1 2">DSM 24874</strain>
    </source>
</reference>
<protein>
    <submittedName>
        <fullName evidence="1">Uncharacterized protein</fullName>
    </submittedName>
</protein>
<gene>
    <name evidence="1" type="ORF">B1806_11305</name>
</gene>
<dbReference type="STRING" id="993689.GCA_002077135_02392"/>
<proteinExistence type="predicted"/>
<sequence>MKIYITSFVDAGNYQNERIVMKAVSDLDLGQYAVFYTAVSSDGGVTAGRKTAFWFPDGEIKKDDLVVLYSKKGKSSTKDLGEGRTARFFYWQDERAMWGGAENGAVLLRVAEWSKKVPPEAG</sequence>
<dbReference type="OrthoDB" id="2086912at2"/>
<comment type="caution">
    <text evidence="1">The sequence shown here is derived from an EMBL/GenBank/DDBJ whole genome shotgun (WGS) entry which is preliminary data.</text>
</comment>
<name>A0A4V3UT50_9GAMM</name>
<dbReference type="AlphaFoldDB" id="A0A4V3UT50"/>
<keyword evidence="2" id="KW-1185">Reference proteome</keyword>
<evidence type="ECO:0000313" key="1">
    <source>
        <dbReference type="EMBL" id="THD09311.1"/>
    </source>
</evidence>
<organism evidence="1 2">
    <name type="scientific">Metallibacterium scheffleri</name>
    <dbReference type="NCBI Taxonomy" id="993689"/>
    <lineage>
        <taxon>Bacteria</taxon>
        <taxon>Pseudomonadati</taxon>
        <taxon>Pseudomonadota</taxon>
        <taxon>Gammaproteobacteria</taxon>
        <taxon>Lysobacterales</taxon>
        <taxon>Rhodanobacteraceae</taxon>
        <taxon>Metallibacterium</taxon>
    </lineage>
</organism>
<evidence type="ECO:0000313" key="2">
    <source>
        <dbReference type="Proteomes" id="UP000307749"/>
    </source>
</evidence>
<accession>A0A4V3UT50</accession>
<dbReference type="EMBL" id="MWQO01000040">
    <property type="protein sequence ID" value="THD09311.1"/>
    <property type="molecule type" value="Genomic_DNA"/>
</dbReference>
<dbReference type="RefSeq" id="WP_081128018.1">
    <property type="nucleotide sequence ID" value="NZ_LDOS01000002.1"/>
</dbReference>